<dbReference type="InterPro" id="IPR025110">
    <property type="entry name" value="AMP-bd_C"/>
</dbReference>
<dbReference type="SUPFAM" id="SSF56801">
    <property type="entry name" value="Acetyl-CoA synthetase-like"/>
    <property type="match status" value="1"/>
</dbReference>
<accession>A0AAD5YR77</accession>
<dbReference type="Proteomes" id="UP001213000">
    <property type="component" value="Unassembled WGS sequence"/>
</dbReference>
<dbReference type="Gene3D" id="3.30.300.30">
    <property type="match status" value="1"/>
</dbReference>
<dbReference type="InterPro" id="IPR045851">
    <property type="entry name" value="AMP-bd_C_sf"/>
</dbReference>
<evidence type="ECO:0000313" key="2">
    <source>
        <dbReference type="EMBL" id="KAJ3559870.1"/>
    </source>
</evidence>
<dbReference type="FunFam" id="3.30.300.30:FF:000004">
    <property type="entry name" value="Acetyl-coenzyme A synthetase"/>
    <property type="match status" value="1"/>
</dbReference>
<dbReference type="PANTHER" id="PTHR24095">
    <property type="entry name" value="ACETYL-COENZYME A SYNTHETASE"/>
    <property type="match status" value="1"/>
</dbReference>
<comment type="caution">
    <text evidence="2">The sequence shown here is derived from an EMBL/GenBank/DDBJ whole genome shotgun (WGS) entry which is preliminary data.</text>
</comment>
<reference evidence="2" key="1">
    <citation type="submission" date="2022-07" db="EMBL/GenBank/DDBJ databases">
        <title>Genome Sequence of Leucocoprinus birnbaumii.</title>
        <authorList>
            <person name="Buettner E."/>
        </authorList>
    </citation>
    <scope>NUCLEOTIDE SEQUENCE</scope>
    <source>
        <strain evidence="2">VT141</strain>
    </source>
</reference>
<dbReference type="PANTHER" id="PTHR24095:SF14">
    <property type="entry name" value="ACETYL-COENZYME A SYNTHETASE 1"/>
    <property type="match status" value="1"/>
</dbReference>
<sequence>MGLGLMVVGVDVINVSGHRLSTAEIESALILHPGVAEAAVIGTADELTGQAVYAFTTLKPEFKYDTNDPAALTKELTLQVRKVIGPFAAPKKVYVVPDLPKTRSGKIMRRIMRKIVAGEGDQLGDLSTLAEPGVVEVIKKKVAETA</sequence>
<dbReference type="GO" id="GO:0005829">
    <property type="term" value="C:cytosol"/>
    <property type="evidence" value="ECO:0007669"/>
    <property type="project" value="TreeGrafter"/>
</dbReference>
<name>A0AAD5YR77_9AGAR</name>
<keyword evidence="3" id="KW-1185">Reference proteome</keyword>
<feature type="domain" description="AMP-binding enzyme C-terminal" evidence="1">
    <location>
        <begin position="24"/>
        <end position="106"/>
    </location>
</feature>
<dbReference type="EMBL" id="JANIEX010001269">
    <property type="protein sequence ID" value="KAJ3559870.1"/>
    <property type="molecule type" value="Genomic_DNA"/>
</dbReference>
<organism evidence="2 3">
    <name type="scientific">Leucocoprinus birnbaumii</name>
    <dbReference type="NCBI Taxonomy" id="56174"/>
    <lineage>
        <taxon>Eukaryota</taxon>
        <taxon>Fungi</taxon>
        <taxon>Dikarya</taxon>
        <taxon>Basidiomycota</taxon>
        <taxon>Agaricomycotina</taxon>
        <taxon>Agaricomycetes</taxon>
        <taxon>Agaricomycetidae</taxon>
        <taxon>Agaricales</taxon>
        <taxon>Agaricineae</taxon>
        <taxon>Agaricaceae</taxon>
        <taxon>Leucocoprinus</taxon>
    </lineage>
</organism>
<proteinExistence type="predicted"/>
<dbReference type="GO" id="GO:0006085">
    <property type="term" value="P:acetyl-CoA biosynthetic process"/>
    <property type="evidence" value="ECO:0007669"/>
    <property type="project" value="TreeGrafter"/>
</dbReference>
<dbReference type="Pfam" id="PF13193">
    <property type="entry name" value="AMP-binding_C"/>
    <property type="match status" value="1"/>
</dbReference>
<dbReference type="GO" id="GO:0003987">
    <property type="term" value="F:acetate-CoA ligase activity"/>
    <property type="evidence" value="ECO:0007669"/>
    <property type="project" value="TreeGrafter"/>
</dbReference>
<gene>
    <name evidence="2" type="ORF">NP233_g11152</name>
</gene>
<evidence type="ECO:0000313" key="3">
    <source>
        <dbReference type="Proteomes" id="UP001213000"/>
    </source>
</evidence>
<evidence type="ECO:0000259" key="1">
    <source>
        <dbReference type="Pfam" id="PF13193"/>
    </source>
</evidence>
<protein>
    <recommendedName>
        <fullName evidence="1">AMP-binding enzyme C-terminal domain-containing protein</fullName>
    </recommendedName>
</protein>
<dbReference type="AlphaFoldDB" id="A0AAD5YR77"/>